<keyword evidence="1" id="KW-0812">Transmembrane</keyword>
<protein>
    <recommendedName>
        <fullName evidence="4">SpoOB alpha-helical domain-containing protein</fullName>
    </recommendedName>
</protein>
<evidence type="ECO:0008006" key="4">
    <source>
        <dbReference type="Google" id="ProtNLM"/>
    </source>
</evidence>
<evidence type="ECO:0000313" key="2">
    <source>
        <dbReference type="EMBL" id="MDH8678654.1"/>
    </source>
</evidence>
<keyword evidence="1" id="KW-1133">Transmembrane helix</keyword>
<gene>
    <name evidence="2" type="ORF">QE109_10875</name>
</gene>
<dbReference type="Proteomes" id="UP001158045">
    <property type="component" value="Unassembled WGS sequence"/>
</dbReference>
<reference evidence="2 3" key="1">
    <citation type="submission" date="2023-04" db="EMBL/GenBank/DDBJ databases">
        <title>Fusibacter bizertensis strain WBS, isolated from littoral bottom sediments of the Arctic seas - biochemical and genomic analysis.</title>
        <authorList>
            <person name="Brioukhanov A.L."/>
        </authorList>
    </citation>
    <scope>NUCLEOTIDE SEQUENCE [LARGE SCALE GENOMIC DNA]</scope>
    <source>
        <strain evidence="2 3">WBS</strain>
    </source>
</reference>
<evidence type="ECO:0000313" key="3">
    <source>
        <dbReference type="Proteomes" id="UP001158045"/>
    </source>
</evidence>
<feature type="transmembrane region" description="Helical" evidence="1">
    <location>
        <begin position="51"/>
        <end position="69"/>
    </location>
</feature>
<feature type="transmembrane region" description="Helical" evidence="1">
    <location>
        <begin position="21"/>
        <end position="45"/>
    </location>
</feature>
<keyword evidence="1" id="KW-0472">Membrane</keyword>
<comment type="caution">
    <text evidence="2">The sequence shown here is derived from an EMBL/GenBank/DDBJ whole genome shotgun (WGS) entry which is preliminary data.</text>
</comment>
<dbReference type="RefSeq" id="WP_281094504.1">
    <property type="nucleotide sequence ID" value="NZ_JARYZI010000006.1"/>
</dbReference>
<organism evidence="2 3">
    <name type="scientific">Fusibacter bizertensis</name>
    <dbReference type="NCBI Taxonomy" id="1488331"/>
    <lineage>
        <taxon>Bacteria</taxon>
        <taxon>Bacillati</taxon>
        <taxon>Bacillota</taxon>
        <taxon>Clostridia</taxon>
        <taxon>Eubacteriales</taxon>
        <taxon>Eubacteriales Family XII. Incertae Sedis</taxon>
        <taxon>Fusibacter</taxon>
    </lineage>
</organism>
<sequence length="248" mass="29008">MSIVNYFRNLLAEKRYVQFGLLLTVGAIALAIALTLTVFAIKLLITLITENFVIVMVIVGAYSLILTWLKDRSRMKINQLIQEEEALINSIENAEELFQVEKYELAREILFHTLKDISEILGILMPSKYDDLNSHEKTVRKSKIYINRYVVLKRKPIDPIQVKETIQFKLSQKFFNLDFSGIDQKAYIYEGNPYPLLMVEDVQEHGNQLQIDVVWVNERYCKLLNSRLIARQMERTTDNKLIQDKDFL</sequence>
<keyword evidence="3" id="KW-1185">Reference proteome</keyword>
<proteinExistence type="predicted"/>
<evidence type="ECO:0000256" key="1">
    <source>
        <dbReference type="SAM" id="Phobius"/>
    </source>
</evidence>
<dbReference type="EMBL" id="JARYZI010000006">
    <property type="protein sequence ID" value="MDH8678654.1"/>
    <property type="molecule type" value="Genomic_DNA"/>
</dbReference>
<name>A0ABT6NDZ6_9FIRM</name>
<accession>A0ABT6NDZ6</accession>